<evidence type="ECO:0000313" key="1">
    <source>
        <dbReference type="EMBL" id="MBB5753352.1"/>
    </source>
</evidence>
<dbReference type="SUPFAM" id="SSF53649">
    <property type="entry name" value="Alkaline phosphatase-like"/>
    <property type="match status" value="1"/>
</dbReference>
<dbReference type="EMBL" id="JACHOO010000004">
    <property type="protein sequence ID" value="MBB5753352.1"/>
    <property type="molecule type" value="Genomic_DNA"/>
</dbReference>
<comment type="caution">
    <text evidence="1">The sequence shown here is derived from an EMBL/GenBank/DDBJ whole genome shotgun (WGS) entry which is preliminary data.</text>
</comment>
<accession>A0A7W9L2A6</accession>
<name>A0A7W9L2A6_9HYPH</name>
<dbReference type="InterPro" id="IPR002591">
    <property type="entry name" value="Phosphodiest/P_Trfase"/>
</dbReference>
<dbReference type="Pfam" id="PF01663">
    <property type="entry name" value="Phosphodiest"/>
    <property type="match status" value="1"/>
</dbReference>
<gene>
    <name evidence="1" type="ORF">GGQ63_002418</name>
</gene>
<dbReference type="AlphaFoldDB" id="A0A7W9L2A6"/>
<evidence type="ECO:0000313" key="2">
    <source>
        <dbReference type="Proteomes" id="UP000523821"/>
    </source>
</evidence>
<reference evidence="1 2" key="1">
    <citation type="submission" date="2020-08" db="EMBL/GenBank/DDBJ databases">
        <title>Genomic Encyclopedia of Type Strains, Phase IV (KMG-IV): sequencing the most valuable type-strain genomes for metagenomic binning, comparative biology and taxonomic classification.</title>
        <authorList>
            <person name="Goeker M."/>
        </authorList>
    </citation>
    <scope>NUCLEOTIDE SEQUENCE [LARGE SCALE GENOMIC DNA]</scope>
    <source>
        <strain evidence="1 2">DSM 16268</strain>
    </source>
</reference>
<keyword evidence="2" id="KW-1185">Reference proteome</keyword>
<dbReference type="GO" id="GO:0016787">
    <property type="term" value="F:hydrolase activity"/>
    <property type="evidence" value="ECO:0007669"/>
    <property type="project" value="UniProtKB-ARBA"/>
</dbReference>
<dbReference type="Gene3D" id="3.40.720.10">
    <property type="entry name" value="Alkaline Phosphatase, subunit A"/>
    <property type="match status" value="2"/>
</dbReference>
<dbReference type="Proteomes" id="UP000523821">
    <property type="component" value="Unassembled WGS sequence"/>
</dbReference>
<proteinExistence type="predicted"/>
<organism evidence="1 2">
    <name type="scientific">Prosthecomicrobium pneumaticum</name>
    <dbReference type="NCBI Taxonomy" id="81895"/>
    <lineage>
        <taxon>Bacteria</taxon>
        <taxon>Pseudomonadati</taxon>
        <taxon>Pseudomonadota</taxon>
        <taxon>Alphaproteobacteria</taxon>
        <taxon>Hyphomicrobiales</taxon>
        <taxon>Kaistiaceae</taxon>
        <taxon>Prosthecomicrobium</taxon>
    </lineage>
</organism>
<dbReference type="PANTHER" id="PTHR10151:SF120">
    <property type="entry name" value="BIS(5'-ADENOSYL)-TRIPHOSPHATASE"/>
    <property type="match status" value="1"/>
</dbReference>
<dbReference type="RefSeq" id="WP_183856075.1">
    <property type="nucleotide sequence ID" value="NZ_JACHOO010000004.1"/>
</dbReference>
<protein>
    <submittedName>
        <fullName evidence="1">Putative AlkP superfamily pyrophosphatase or phosphodiesterase</fullName>
    </submittedName>
</protein>
<dbReference type="PANTHER" id="PTHR10151">
    <property type="entry name" value="ECTONUCLEOTIDE PYROPHOSPHATASE/PHOSPHODIESTERASE"/>
    <property type="match status" value="1"/>
</dbReference>
<sequence length="429" mass="44455">MERHDPARRRAVLVICDGHRDDFLRPETCPAIHALAGRSRRFLAHRAIFPSATRASSASIATGCWPARHGLHGNTMGLPDGGDGYRVHDVGDPAFVAALRAAKGRTLAVPTLAERLADHGGAVIASNVSPGAAYFQDPDHFGHVVHRAGSYGPGGRPLGPDEAPAVAHDGTGDEALAAWFADEVLLHRRPRLGVLWLANPDLAMHADELGSPTHLAGIAAADRCVARVEAAVEALRAEGEDVLLLVGSDHGQETVIGRVAVADRLVEAGLKESADSTDVVVAPQGGSGFVYVAPRAAGRIAAIAAFLDAQPYIAEVFRGSALLPLGQAPEGGLALAFAMARDEAPNPFGVPGRIVLCVSDDKPGKAEGAGSHGGLGRFERHPFLIGNGGGFAPGTVETGTTRLVDIAPTILRFLGLPRGGMDGLALPQS</sequence>
<dbReference type="InterPro" id="IPR017850">
    <property type="entry name" value="Alkaline_phosphatase_core_sf"/>
</dbReference>